<dbReference type="AlphaFoldDB" id="A0AA35R6J1"/>
<comment type="caution">
    <text evidence="2">The sequence shown here is derived from an EMBL/GenBank/DDBJ whole genome shotgun (WGS) entry which is preliminary data.</text>
</comment>
<organism evidence="2 3">
    <name type="scientific">Geodia barretti</name>
    <name type="common">Barrett's horny sponge</name>
    <dbReference type="NCBI Taxonomy" id="519541"/>
    <lineage>
        <taxon>Eukaryota</taxon>
        <taxon>Metazoa</taxon>
        <taxon>Porifera</taxon>
        <taxon>Demospongiae</taxon>
        <taxon>Heteroscleromorpha</taxon>
        <taxon>Tetractinellida</taxon>
        <taxon>Astrophorina</taxon>
        <taxon>Geodiidae</taxon>
        <taxon>Geodia</taxon>
    </lineage>
</organism>
<dbReference type="SUPFAM" id="SSF143100">
    <property type="entry name" value="TTHA1013/TTHA0281-like"/>
    <property type="match status" value="2"/>
</dbReference>
<evidence type="ECO:0000259" key="1">
    <source>
        <dbReference type="Pfam" id="PF15919"/>
    </source>
</evidence>
<name>A0AA35R6J1_GEOBA</name>
<accession>A0AA35R6J1</accession>
<reference evidence="2" key="1">
    <citation type="submission" date="2023-03" db="EMBL/GenBank/DDBJ databases">
        <authorList>
            <person name="Steffen K."/>
            <person name="Cardenas P."/>
        </authorList>
    </citation>
    <scope>NUCLEOTIDE SEQUENCE</scope>
</reference>
<feature type="domain" description="HicB-like antitoxin of toxin-antitoxin system" evidence="1">
    <location>
        <begin position="149"/>
        <end position="226"/>
    </location>
</feature>
<dbReference type="PANTHER" id="PTHR34504">
    <property type="entry name" value="ANTITOXIN HICB"/>
    <property type="match status" value="1"/>
</dbReference>
<dbReference type="InterPro" id="IPR031807">
    <property type="entry name" value="HicB-like"/>
</dbReference>
<protein>
    <recommendedName>
        <fullName evidence="1">HicB-like antitoxin of toxin-antitoxin system domain-containing protein</fullName>
    </recommendedName>
</protein>
<dbReference type="Gene3D" id="3.30.160.250">
    <property type="match status" value="2"/>
</dbReference>
<evidence type="ECO:0000313" key="3">
    <source>
        <dbReference type="Proteomes" id="UP001174909"/>
    </source>
</evidence>
<feature type="domain" description="HicB-like antitoxin of toxin-antitoxin system" evidence="1">
    <location>
        <begin position="5"/>
        <end position="83"/>
    </location>
</feature>
<dbReference type="InterPro" id="IPR051404">
    <property type="entry name" value="TA_system_antitoxin"/>
</dbReference>
<proteinExistence type="predicted"/>
<evidence type="ECO:0000313" key="2">
    <source>
        <dbReference type="EMBL" id="CAI8005434.1"/>
    </source>
</evidence>
<dbReference type="EMBL" id="CASHTH010000611">
    <property type="protein sequence ID" value="CAI8005434.1"/>
    <property type="molecule type" value="Genomic_DNA"/>
</dbReference>
<sequence length="245" mass="25883">MDRTYIALIHKDADSDYGVTFPDFLGCVSGGDTLEEACEMASEALMLHLEGISADGEHIPPPCSAAAALAHEDAGYAIALIVVEALPERTEEEAQAALQAFLASDEYDEIYNTPLTEEERLALYEPPEEPCDSGNGLKPIPADGADRTYAALVQMRASGDFGISFPDLPGCVTAGSTLEESHRMARQALALRLEGMAARGNPIPTPSSADAVLTHPDAVDAIALTVVEALPERTEAEAPVALAEF</sequence>
<dbReference type="InterPro" id="IPR035069">
    <property type="entry name" value="TTHA1013/TTHA0281-like"/>
</dbReference>
<gene>
    <name evidence="2" type="ORF">GBAR_LOCUS4225</name>
</gene>
<keyword evidence="3" id="KW-1185">Reference proteome</keyword>
<dbReference type="Proteomes" id="UP001174909">
    <property type="component" value="Unassembled WGS sequence"/>
</dbReference>
<dbReference type="PANTHER" id="PTHR34504:SF2">
    <property type="entry name" value="UPF0150 PROTEIN SSL0259"/>
    <property type="match status" value="1"/>
</dbReference>
<dbReference type="Pfam" id="PF15919">
    <property type="entry name" value="HicB_lk_antitox"/>
    <property type="match status" value="2"/>
</dbReference>